<feature type="domain" description="Luciferase-like" evidence="3">
    <location>
        <begin position="1"/>
        <end position="298"/>
    </location>
</feature>
<dbReference type="RefSeq" id="WP_345678246.1">
    <property type="nucleotide sequence ID" value="NZ_BAABHS010000020.1"/>
</dbReference>
<evidence type="ECO:0000259" key="3">
    <source>
        <dbReference type="Pfam" id="PF00296"/>
    </source>
</evidence>
<sequence length="346" mass="38523">MKFGVQYLFRRPTGDPRSMEQVYAAELEQIRFAESLGFDDVWVGEHHFVEDGWLPSPMVAAAAIAATTSRVTIGTNAAIPALHHPIRLAEDCAVVDNISGGRLLLGVALGYRAREFDTLGVRHKQRAGRLEETVEIIRRCWTEEEFSFAGRYFTFDEVRCHPKPTRETIPVWIAAAEAEVSLRRVAALGDGWLASGAPQWHARKTYVAALEELGRPTARPPIAASSKPWLFATRDPERDLAWLRPLARDMMATAQRWYDEAGQQFPGGLTGEQLADKLLLVDTPENIVREIRQAHSEGSFTRHIHTPIILGAPVDKCAEALELFAHEVLPHLRSLGEEPAPEAATK</sequence>
<keyword evidence="1" id="KW-0560">Oxidoreductase</keyword>
<keyword evidence="2" id="KW-0503">Monooxygenase</keyword>
<dbReference type="InterPro" id="IPR050766">
    <property type="entry name" value="Bact_Lucif_Oxidored"/>
</dbReference>
<dbReference type="PANTHER" id="PTHR30137">
    <property type="entry name" value="LUCIFERASE-LIKE MONOOXYGENASE"/>
    <property type="match status" value="1"/>
</dbReference>
<protein>
    <recommendedName>
        <fullName evidence="3">Luciferase-like domain-containing protein</fullName>
    </recommendedName>
</protein>
<evidence type="ECO:0000256" key="2">
    <source>
        <dbReference type="ARBA" id="ARBA00023033"/>
    </source>
</evidence>
<keyword evidence="5" id="KW-1185">Reference proteome</keyword>
<dbReference type="InterPro" id="IPR036661">
    <property type="entry name" value="Luciferase-like_sf"/>
</dbReference>
<organism evidence="4 5">
    <name type="scientific">Yinghuangia aomiensis</name>
    <dbReference type="NCBI Taxonomy" id="676205"/>
    <lineage>
        <taxon>Bacteria</taxon>
        <taxon>Bacillati</taxon>
        <taxon>Actinomycetota</taxon>
        <taxon>Actinomycetes</taxon>
        <taxon>Kitasatosporales</taxon>
        <taxon>Streptomycetaceae</taxon>
        <taxon>Yinghuangia</taxon>
    </lineage>
</organism>
<evidence type="ECO:0000313" key="4">
    <source>
        <dbReference type="EMBL" id="GAA4978711.1"/>
    </source>
</evidence>
<proteinExistence type="predicted"/>
<gene>
    <name evidence="4" type="ORF">GCM10023205_53560</name>
</gene>
<comment type="caution">
    <text evidence="4">The sequence shown here is derived from an EMBL/GenBank/DDBJ whole genome shotgun (WGS) entry which is preliminary data.</text>
</comment>
<dbReference type="EMBL" id="BAABHS010000020">
    <property type="protein sequence ID" value="GAA4978711.1"/>
    <property type="molecule type" value="Genomic_DNA"/>
</dbReference>
<name>A0ABP9HVA2_9ACTN</name>
<evidence type="ECO:0000256" key="1">
    <source>
        <dbReference type="ARBA" id="ARBA00023002"/>
    </source>
</evidence>
<dbReference type="PANTHER" id="PTHR30137:SF8">
    <property type="entry name" value="BLR5498 PROTEIN"/>
    <property type="match status" value="1"/>
</dbReference>
<accession>A0ABP9HVA2</accession>
<dbReference type="InterPro" id="IPR019921">
    <property type="entry name" value="Lucif-like_OxRdtase_Rv2161c"/>
</dbReference>
<dbReference type="SUPFAM" id="SSF51679">
    <property type="entry name" value="Bacterial luciferase-like"/>
    <property type="match status" value="1"/>
</dbReference>
<dbReference type="Gene3D" id="3.20.20.30">
    <property type="entry name" value="Luciferase-like domain"/>
    <property type="match status" value="1"/>
</dbReference>
<evidence type="ECO:0000313" key="5">
    <source>
        <dbReference type="Proteomes" id="UP001500466"/>
    </source>
</evidence>
<dbReference type="NCBIfam" id="TIGR03619">
    <property type="entry name" value="F420_Rv2161c"/>
    <property type="match status" value="1"/>
</dbReference>
<dbReference type="Proteomes" id="UP001500466">
    <property type="component" value="Unassembled WGS sequence"/>
</dbReference>
<dbReference type="Pfam" id="PF00296">
    <property type="entry name" value="Bac_luciferase"/>
    <property type="match status" value="1"/>
</dbReference>
<dbReference type="InterPro" id="IPR011251">
    <property type="entry name" value="Luciferase-like_dom"/>
</dbReference>
<reference evidence="5" key="1">
    <citation type="journal article" date="2019" name="Int. J. Syst. Evol. Microbiol.">
        <title>The Global Catalogue of Microorganisms (GCM) 10K type strain sequencing project: providing services to taxonomists for standard genome sequencing and annotation.</title>
        <authorList>
            <consortium name="The Broad Institute Genomics Platform"/>
            <consortium name="The Broad Institute Genome Sequencing Center for Infectious Disease"/>
            <person name="Wu L."/>
            <person name="Ma J."/>
        </authorList>
    </citation>
    <scope>NUCLEOTIDE SEQUENCE [LARGE SCALE GENOMIC DNA]</scope>
    <source>
        <strain evidence="5">JCM 17986</strain>
    </source>
</reference>